<accession>A0ABU0TED9</accession>
<dbReference type="Proteomes" id="UP001225072">
    <property type="component" value="Unassembled WGS sequence"/>
</dbReference>
<reference evidence="9 10" key="1">
    <citation type="submission" date="2023-07" db="EMBL/GenBank/DDBJ databases">
        <title>Functional and genomic diversity of the sorghum phyllosphere microbiome.</title>
        <authorList>
            <person name="Shade A."/>
        </authorList>
    </citation>
    <scope>NUCLEOTIDE SEQUENCE [LARGE SCALE GENOMIC DNA]</scope>
    <source>
        <strain evidence="9 10">SORGH_AS_1064</strain>
    </source>
</reference>
<keyword evidence="3 7" id="KW-0479">Metal-binding</keyword>
<dbReference type="Gene3D" id="1.20.1420.20">
    <property type="entry name" value="M75 peptidase, HXXE motif"/>
    <property type="match status" value="1"/>
</dbReference>
<dbReference type="InterPro" id="IPR009056">
    <property type="entry name" value="Cyt_c-like_dom"/>
</dbReference>
<comment type="subcellular location">
    <subcellularLocation>
        <location evidence="1">Cell envelope</location>
    </subcellularLocation>
</comment>
<dbReference type="InterPro" id="IPR004852">
    <property type="entry name" value="Di-haem_cyt_c_peroxidsae"/>
</dbReference>
<feature type="domain" description="Cytochrome c" evidence="8">
    <location>
        <begin position="460"/>
        <end position="601"/>
    </location>
</feature>
<dbReference type="EMBL" id="JAUTAL010000001">
    <property type="protein sequence ID" value="MDQ1095434.1"/>
    <property type="molecule type" value="Genomic_DNA"/>
</dbReference>
<dbReference type="PANTHER" id="PTHR30600">
    <property type="entry name" value="CYTOCHROME C PEROXIDASE-RELATED"/>
    <property type="match status" value="1"/>
</dbReference>
<evidence type="ECO:0000259" key="8">
    <source>
        <dbReference type="PROSITE" id="PS51007"/>
    </source>
</evidence>
<keyword evidence="9" id="KW-0575">Peroxidase</keyword>
<dbReference type="InterPro" id="IPR038352">
    <property type="entry name" value="Imelysin_sf"/>
</dbReference>
<evidence type="ECO:0000256" key="5">
    <source>
        <dbReference type="ARBA" id="ARBA00023002"/>
    </source>
</evidence>
<evidence type="ECO:0000256" key="1">
    <source>
        <dbReference type="ARBA" id="ARBA00004196"/>
    </source>
</evidence>
<dbReference type="PANTHER" id="PTHR30600:SF10">
    <property type="entry name" value="BLL6722 PROTEIN"/>
    <property type="match status" value="1"/>
</dbReference>
<dbReference type="GO" id="GO:0004130">
    <property type="term" value="F:cytochrome-c peroxidase activity"/>
    <property type="evidence" value="ECO:0007669"/>
    <property type="project" value="UniProtKB-EC"/>
</dbReference>
<dbReference type="PROSITE" id="PS51007">
    <property type="entry name" value="CYTC"/>
    <property type="match status" value="2"/>
</dbReference>
<dbReference type="InterPro" id="IPR036909">
    <property type="entry name" value="Cyt_c-like_dom_sf"/>
</dbReference>
<evidence type="ECO:0000313" key="10">
    <source>
        <dbReference type="Proteomes" id="UP001225072"/>
    </source>
</evidence>
<sequence>MKILLKYPLSVFLFIVFTVFGALQCTQNQQPVNEDLAEVKKDIFRTNTDFLNQTNALIRMVSGKPEQAVLQQQFEALRTTYKNMEWAVEYFLPQTARFINGPALPEIEMQEHVEIEPEGLQVLEELLYPYDPANRDEVIRMLKNLTNKSNAIKVNFQAITISKDQVFDALRQEVFRISSLGIAGFDTPVSGTSLKEMPHALNAVKKILQLIATDRSKEKSLVRISTEIEAAVLYLNHHPDKNTFDYITFIPKHLNTITSLMIDFRNQEEIPAIEVTSALNKNVRTFYSKNAFDPNAFVPGKEFEMSPEKVQLGKRLFNDKILSDNHTRSCATCHIAEKAFTDGVEKAMSLTDSPLKRNTPSLSYSAFQHGQFWDMRKDDLEGQSSDVITNKEEMHGDLSRIIAKINSDPEYRTAFRKIYKGRKTEIWQLQNVLASYIRSLAAFNSDFDRYMRGDQHAMTENQKKGFNLFMGKAQCAICHFLPLFNGTVPPNYTKTEQEVLGVAENASNKILDRDPGRGKFHETIAFLQHSFKTSTLRNIGKTGPYMHNGGYRTLKEVMDFYNKGGGKGFGLKADNQTLSDAPLNLSDKEISDLIDFLNALNDH</sequence>
<dbReference type="EC" id="1.11.1.5" evidence="9"/>
<dbReference type="Gene3D" id="1.10.760.10">
    <property type="entry name" value="Cytochrome c-like domain"/>
    <property type="match status" value="2"/>
</dbReference>
<evidence type="ECO:0000256" key="2">
    <source>
        <dbReference type="ARBA" id="ARBA00022617"/>
    </source>
</evidence>
<proteinExistence type="predicted"/>
<evidence type="ECO:0000256" key="6">
    <source>
        <dbReference type="ARBA" id="ARBA00023004"/>
    </source>
</evidence>
<feature type="domain" description="Cytochrome c" evidence="8">
    <location>
        <begin position="308"/>
        <end position="409"/>
    </location>
</feature>
<keyword evidence="6 7" id="KW-0408">Iron</keyword>
<keyword evidence="4" id="KW-0732">Signal</keyword>
<evidence type="ECO:0000256" key="4">
    <source>
        <dbReference type="ARBA" id="ARBA00022729"/>
    </source>
</evidence>
<dbReference type="RefSeq" id="WP_307446224.1">
    <property type="nucleotide sequence ID" value="NZ_JAUTAL010000001.1"/>
</dbReference>
<name>A0ABU0TED9_9FLAO</name>
<evidence type="ECO:0000256" key="7">
    <source>
        <dbReference type="PROSITE-ProRule" id="PRU00433"/>
    </source>
</evidence>
<protein>
    <submittedName>
        <fullName evidence="9">Cytochrome c peroxidase</fullName>
        <ecNumber evidence="9">1.11.1.5</ecNumber>
    </submittedName>
</protein>
<dbReference type="SUPFAM" id="SSF46626">
    <property type="entry name" value="Cytochrome c"/>
    <property type="match status" value="2"/>
</dbReference>
<evidence type="ECO:0000313" key="9">
    <source>
        <dbReference type="EMBL" id="MDQ1095434.1"/>
    </source>
</evidence>
<keyword evidence="10" id="KW-1185">Reference proteome</keyword>
<keyword evidence="5 9" id="KW-0560">Oxidoreductase</keyword>
<evidence type="ECO:0000256" key="3">
    <source>
        <dbReference type="ARBA" id="ARBA00022723"/>
    </source>
</evidence>
<gene>
    <name evidence="9" type="ORF">QE404_000581</name>
</gene>
<organism evidence="9 10">
    <name type="scientific">Chryseobacterium camelliae</name>
    <dbReference type="NCBI Taxonomy" id="1265445"/>
    <lineage>
        <taxon>Bacteria</taxon>
        <taxon>Pseudomonadati</taxon>
        <taxon>Bacteroidota</taxon>
        <taxon>Flavobacteriia</taxon>
        <taxon>Flavobacteriales</taxon>
        <taxon>Weeksellaceae</taxon>
        <taxon>Chryseobacterium group</taxon>
        <taxon>Chryseobacterium</taxon>
    </lineage>
</organism>
<dbReference type="Pfam" id="PF03150">
    <property type="entry name" value="CCP_MauG"/>
    <property type="match status" value="1"/>
</dbReference>
<comment type="caution">
    <text evidence="9">The sequence shown here is derived from an EMBL/GenBank/DDBJ whole genome shotgun (WGS) entry which is preliminary data.</text>
</comment>
<dbReference type="InterPro" id="IPR051395">
    <property type="entry name" value="Cytochrome_c_Peroxidase/MauG"/>
</dbReference>
<keyword evidence="2 7" id="KW-0349">Heme</keyword>